<dbReference type="Pfam" id="PF00300">
    <property type="entry name" value="His_Phos_1"/>
    <property type="match status" value="1"/>
</dbReference>
<evidence type="ECO:0000256" key="1">
    <source>
        <dbReference type="PIRSR" id="PIRSR613078-1"/>
    </source>
</evidence>
<dbReference type="SUPFAM" id="SSF53254">
    <property type="entry name" value="Phosphoglycerate mutase-like"/>
    <property type="match status" value="1"/>
</dbReference>
<dbReference type="CDD" id="cd07067">
    <property type="entry name" value="HP_PGM_like"/>
    <property type="match status" value="1"/>
</dbReference>
<dbReference type="AlphaFoldDB" id="A0A1F5VHY0"/>
<evidence type="ECO:0000313" key="4">
    <source>
        <dbReference type="Proteomes" id="UP000179251"/>
    </source>
</evidence>
<dbReference type="SMART" id="SM00855">
    <property type="entry name" value="PGAM"/>
    <property type="match status" value="1"/>
</dbReference>
<feature type="binding site" evidence="2">
    <location>
        <position position="65"/>
    </location>
    <ligand>
        <name>substrate</name>
    </ligand>
</feature>
<dbReference type="Proteomes" id="UP000179251">
    <property type="component" value="Unassembled WGS sequence"/>
</dbReference>
<dbReference type="PANTHER" id="PTHR48100">
    <property type="entry name" value="BROAD-SPECIFICITY PHOSPHATASE YOR283W-RELATED"/>
    <property type="match status" value="1"/>
</dbReference>
<evidence type="ECO:0000256" key="2">
    <source>
        <dbReference type="PIRSR" id="PIRSR613078-2"/>
    </source>
</evidence>
<dbReference type="EMBL" id="MFHD01000017">
    <property type="protein sequence ID" value="OGF62531.1"/>
    <property type="molecule type" value="Genomic_DNA"/>
</dbReference>
<feature type="active site" description="Tele-phosphohistidine intermediate" evidence="1">
    <location>
        <position position="10"/>
    </location>
</feature>
<dbReference type="STRING" id="1798325.A2834_03640"/>
<accession>A0A1F5VHY0</accession>
<feature type="binding site" evidence="2">
    <location>
        <begin position="9"/>
        <end position="16"/>
    </location>
    <ligand>
        <name>substrate</name>
    </ligand>
</feature>
<dbReference type="InterPro" id="IPR001345">
    <property type="entry name" value="PG/BPGM_mutase_AS"/>
</dbReference>
<reference evidence="3 4" key="1">
    <citation type="journal article" date="2016" name="Nat. Commun.">
        <title>Thousands of microbial genomes shed light on interconnected biogeochemical processes in an aquifer system.</title>
        <authorList>
            <person name="Anantharaman K."/>
            <person name="Brown C.T."/>
            <person name="Hug L.A."/>
            <person name="Sharon I."/>
            <person name="Castelle C.J."/>
            <person name="Probst A.J."/>
            <person name="Thomas B.C."/>
            <person name="Singh A."/>
            <person name="Wilkins M.J."/>
            <person name="Karaoz U."/>
            <person name="Brodie E.L."/>
            <person name="Williams K.H."/>
            <person name="Hubbard S.S."/>
            <person name="Banfield J.F."/>
        </authorList>
    </citation>
    <scope>NUCLEOTIDE SEQUENCE [LARGE SCALE GENOMIC DNA]</scope>
</reference>
<dbReference type="InterPro" id="IPR013078">
    <property type="entry name" value="His_Pase_superF_clade-1"/>
</dbReference>
<organism evidence="3 4">
    <name type="scientific">Candidatus Giovannonibacteria bacterium RIFCSPHIGHO2_01_FULL_45_23</name>
    <dbReference type="NCBI Taxonomy" id="1798325"/>
    <lineage>
        <taxon>Bacteria</taxon>
        <taxon>Candidatus Giovannoniibacteriota</taxon>
    </lineage>
</organism>
<dbReference type="GO" id="GO:0016791">
    <property type="term" value="F:phosphatase activity"/>
    <property type="evidence" value="ECO:0007669"/>
    <property type="project" value="TreeGrafter"/>
</dbReference>
<protein>
    <recommendedName>
        <fullName evidence="5">Phosphoglycerate mutase</fullName>
    </recommendedName>
</protein>
<dbReference type="Gene3D" id="3.40.50.1240">
    <property type="entry name" value="Phosphoglycerate mutase-like"/>
    <property type="match status" value="1"/>
</dbReference>
<evidence type="ECO:0000313" key="3">
    <source>
        <dbReference type="EMBL" id="OGF62531.1"/>
    </source>
</evidence>
<evidence type="ECO:0008006" key="5">
    <source>
        <dbReference type="Google" id="ProtNLM"/>
    </source>
</evidence>
<dbReference type="PROSITE" id="PS00175">
    <property type="entry name" value="PG_MUTASE"/>
    <property type="match status" value="1"/>
</dbReference>
<sequence length="208" mass="24088">MKQIIYLVRHGETDYNAINVYQGKGLDSSLNAKGQRQAELLGKWWRRNKTIYPLPNVILTSPAKRAMETACIIKNELVGTKRPPAIIVIPKLHEIDHGKWEGLSDKQVKKKYPKLYRIWRSKPMKTGFPGGETMRKVKKRILKDWNKIKKRKETYILFVGHGGVNFQIVNDVLESDKLRNVRQDNACFNVIELPRMRMALVNSTAHLL</sequence>
<name>A0A1F5VHY0_9BACT</name>
<proteinExistence type="predicted"/>
<feature type="active site" description="Proton donor/acceptor" evidence="1">
    <location>
        <position position="94"/>
    </location>
</feature>
<comment type="caution">
    <text evidence="3">The sequence shown here is derived from an EMBL/GenBank/DDBJ whole genome shotgun (WGS) entry which is preliminary data.</text>
</comment>
<gene>
    <name evidence="3" type="ORF">A2834_03640</name>
</gene>
<dbReference type="InterPro" id="IPR029033">
    <property type="entry name" value="His_PPase_superfam"/>
</dbReference>
<dbReference type="InterPro" id="IPR050275">
    <property type="entry name" value="PGM_Phosphatase"/>
</dbReference>